<gene>
    <name evidence="1" type="ORF">DPX16_5949</name>
</gene>
<dbReference type="EMBL" id="RJVU01053528">
    <property type="protein sequence ID" value="ROL33054.1"/>
    <property type="molecule type" value="Genomic_DNA"/>
</dbReference>
<reference evidence="1 2" key="1">
    <citation type="submission" date="2018-10" db="EMBL/GenBank/DDBJ databases">
        <title>Genome assembly for a Yunnan-Guizhou Plateau 3E fish, Anabarilius grahami (Regan), and its evolutionary and genetic applications.</title>
        <authorList>
            <person name="Jiang W."/>
        </authorList>
    </citation>
    <scope>NUCLEOTIDE SEQUENCE [LARGE SCALE GENOMIC DNA]</scope>
    <source>
        <strain evidence="1">AG-KIZ</strain>
        <tissue evidence="1">Muscle</tissue>
    </source>
</reference>
<keyword evidence="2" id="KW-1185">Reference proteome</keyword>
<dbReference type="AlphaFoldDB" id="A0A3N0Y338"/>
<sequence>MAQILSDKLRGSATANISEEKDHFSPAAYGAGKRQEALGNKKMALHLHGGLLLVGQPDKVNGPWRRFVTNVLQLSLKVRARDAWGETALFERASERAVCSCGCGELRRQKHACVL</sequence>
<comment type="caution">
    <text evidence="1">The sequence shown here is derived from an EMBL/GenBank/DDBJ whole genome shotgun (WGS) entry which is preliminary data.</text>
</comment>
<protein>
    <submittedName>
        <fullName evidence="1">Uncharacterized protein</fullName>
    </submittedName>
</protein>
<evidence type="ECO:0000313" key="1">
    <source>
        <dbReference type="EMBL" id="ROL33054.1"/>
    </source>
</evidence>
<organism evidence="1 2">
    <name type="scientific">Anabarilius grahami</name>
    <name type="common">Kanglang fish</name>
    <name type="synonym">Barilius grahami</name>
    <dbReference type="NCBI Taxonomy" id="495550"/>
    <lineage>
        <taxon>Eukaryota</taxon>
        <taxon>Metazoa</taxon>
        <taxon>Chordata</taxon>
        <taxon>Craniata</taxon>
        <taxon>Vertebrata</taxon>
        <taxon>Euteleostomi</taxon>
        <taxon>Actinopterygii</taxon>
        <taxon>Neopterygii</taxon>
        <taxon>Teleostei</taxon>
        <taxon>Ostariophysi</taxon>
        <taxon>Cypriniformes</taxon>
        <taxon>Xenocyprididae</taxon>
        <taxon>Xenocypridinae</taxon>
        <taxon>Xenocypridinae incertae sedis</taxon>
        <taxon>Anabarilius</taxon>
    </lineage>
</organism>
<evidence type="ECO:0000313" key="2">
    <source>
        <dbReference type="Proteomes" id="UP000281406"/>
    </source>
</evidence>
<proteinExistence type="predicted"/>
<name>A0A3N0Y338_ANAGA</name>
<accession>A0A3N0Y338</accession>
<dbReference type="Proteomes" id="UP000281406">
    <property type="component" value="Unassembled WGS sequence"/>
</dbReference>